<dbReference type="RefSeq" id="WP_037994086.1">
    <property type="nucleotide sequence ID" value="NZ_CP036487.1"/>
</dbReference>
<feature type="compositionally biased region" description="Basic and acidic residues" evidence="1">
    <location>
        <begin position="245"/>
        <end position="256"/>
    </location>
</feature>
<feature type="compositionally biased region" description="Basic and acidic residues" evidence="1">
    <location>
        <begin position="226"/>
        <end position="237"/>
    </location>
</feature>
<reference evidence="2 3" key="1">
    <citation type="submission" date="2020-12" db="EMBL/GenBank/DDBJ databases">
        <title>WGS of Thermoactinomyces spp.</title>
        <authorList>
            <person name="Cheng K."/>
        </authorList>
    </citation>
    <scope>NUCLEOTIDE SEQUENCE [LARGE SCALE GENOMIC DNA]</scope>
    <source>
        <strain evidence="3">CICC 10650\ACCC 41061</strain>
    </source>
</reference>
<feature type="compositionally biased region" description="Basic and acidic residues" evidence="1">
    <location>
        <begin position="84"/>
        <end position="148"/>
    </location>
</feature>
<keyword evidence="3" id="KW-1185">Reference proteome</keyword>
<evidence type="ECO:0000313" key="3">
    <source>
        <dbReference type="Proteomes" id="UP000641910"/>
    </source>
</evidence>
<organism evidence="2 3">
    <name type="scientific">Thermoactinomyces vulgaris</name>
    <dbReference type="NCBI Taxonomy" id="2026"/>
    <lineage>
        <taxon>Bacteria</taxon>
        <taxon>Bacillati</taxon>
        <taxon>Bacillota</taxon>
        <taxon>Bacilli</taxon>
        <taxon>Bacillales</taxon>
        <taxon>Thermoactinomycetaceae</taxon>
        <taxon>Thermoactinomyces</taxon>
    </lineage>
</organism>
<sequence length="314" mass="34464">MKDPKQILESFRTDVQSRNLYSSLLRQFDLEYPNPRGNRRKPKPLAGKNVNQMAAALSVCLVTGLSAGVGTAFANSDFGPGQHPLDEPPSKPDQKIEQPQSEGKELERKLSDQPVELENKIETPKPEKDHQPAEKEFPSMKEIPEDIGKAVIPSDSPKVKEKEAVSSDNPSDMENSSSDENRPQVSNLQEVPKESAQPESRQQEEVKPSHDREESPVANQIVSEVTKPKESIEEKQYSPKAANAENKENAGAETKHLAAAGDEEQNQKQNRPQTEEGGVLPDTAGNDLNGVLLGSALSMLGSVYVLRKNKVESS</sequence>
<feature type="compositionally biased region" description="Basic and acidic residues" evidence="1">
    <location>
        <begin position="201"/>
        <end position="215"/>
    </location>
</feature>
<proteinExistence type="predicted"/>
<accession>A0ABS0QIJ0</accession>
<comment type="caution">
    <text evidence="2">The sequence shown here is derived from an EMBL/GenBank/DDBJ whole genome shotgun (WGS) entry which is preliminary data.</text>
</comment>
<feature type="compositionally biased region" description="Polar residues" evidence="1">
    <location>
        <begin position="166"/>
        <end position="189"/>
    </location>
</feature>
<dbReference type="Proteomes" id="UP000641910">
    <property type="component" value="Unassembled WGS sequence"/>
</dbReference>
<evidence type="ECO:0000313" key="2">
    <source>
        <dbReference type="EMBL" id="MBH8589101.1"/>
    </source>
</evidence>
<dbReference type="EMBL" id="JAECVU010000005">
    <property type="protein sequence ID" value="MBH8589101.1"/>
    <property type="molecule type" value="Genomic_DNA"/>
</dbReference>
<feature type="region of interest" description="Disordered" evidence="1">
    <location>
        <begin position="75"/>
        <end position="285"/>
    </location>
</feature>
<gene>
    <name evidence="2" type="ORF">I8U22_09810</name>
</gene>
<name>A0ABS0QIJ0_THEVU</name>
<evidence type="ECO:0000256" key="1">
    <source>
        <dbReference type="SAM" id="MobiDB-lite"/>
    </source>
</evidence>
<protein>
    <submittedName>
        <fullName evidence="2">Uncharacterized protein</fullName>
    </submittedName>
</protein>